<dbReference type="RefSeq" id="WP_166806433.1">
    <property type="nucleotide sequence ID" value="NZ_SOHN01000011.1"/>
</dbReference>
<protein>
    <submittedName>
        <fullName evidence="2">Uncharacterized protein</fullName>
    </submittedName>
</protein>
<comment type="caution">
    <text evidence="2">The sequence shown here is derived from an EMBL/GenBank/DDBJ whole genome shotgun (WGS) entry which is preliminary data.</text>
</comment>
<accession>A0A4R9BN11</accession>
<feature type="compositionally biased region" description="Polar residues" evidence="1">
    <location>
        <begin position="95"/>
        <end position="111"/>
    </location>
</feature>
<keyword evidence="3" id="KW-1185">Reference proteome</keyword>
<name>A0A4R9BN11_9MICO</name>
<evidence type="ECO:0000256" key="1">
    <source>
        <dbReference type="SAM" id="MobiDB-lite"/>
    </source>
</evidence>
<feature type="region of interest" description="Disordered" evidence="1">
    <location>
        <begin position="1"/>
        <end position="25"/>
    </location>
</feature>
<dbReference type="Proteomes" id="UP000297626">
    <property type="component" value="Unassembled WGS sequence"/>
</dbReference>
<dbReference type="EMBL" id="SOHN01000011">
    <property type="protein sequence ID" value="TFD87831.1"/>
    <property type="molecule type" value="Genomic_DNA"/>
</dbReference>
<evidence type="ECO:0000313" key="3">
    <source>
        <dbReference type="Proteomes" id="UP000297626"/>
    </source>
</evidence>
<proteinExistence type="predicted"/>
<reference evidence="2 3" key="1">
    <citation type="submission" date="2019-03" db="EMBL/GenBank/DDBJ databases">
        <title>Genomics of glacier-inhabiting Cryobacterium strains.</title>
        <authorList>
            <person name="Liu Q."/>
            <person name="Xin Y.-H."/>
        </authorList>
    </citation>
    <scope>NUCLEOTIDE SEQUENCE [LARGE SCALE GENOMIC DNA]</scope>
    <source>
        <strain evidence="2 3">Sr54</strain>
    </source>
</reference>
<feature type="region of interest" description="Disordered" evidence="1">
    <location>
        <begin position="95"/>
        <end position="124"/>
    </location>
</feature>
<dbReference type="AlphaFoldDB" id="A0A4R9BN11"/>
<evidence type="ECO:0000313" key="2">
    <source>
        <dbReference type="EMBL" id="TFD87831.1"/>
    </source>
</evidence>
<sequence>MLSLREVPYERVRPDDKTRARSPQSLPGSLALPISFIGATIAVLSLPTMTKQADTDVRPAGQRSRYADLLRRAAPVMGRTALVTVLALGSTLGTPAFQSQSEEGNTTTSRTVIEKSPVQARVGR</sequence>
<gene>
    <name evidence="2" type="ORF">E3T51_10235</name>
</gene>
<organism evidence="2 3">
    <name type="scientific">Cryobacterium serini</name>
    <dbReference type="NCBI Taxonomy" id="1259201"/>
    <lineage>
        <taxon>Bacteria</taxon>
        <taxon>Bacillati</taxon>
        <taxon>Actinomycetota</taxon>
        <taxon>Actinomycetes</taxon>
        <taxon>Micrococcales</taxon>
        <taxon>Microbacteriaceae</taxon>
        <taxon>Cryobacterium</taxon>
    </lineage>
</organism>
<feature type="compositionally biased region" description="Basic and acidic residues" evidence="1">
    <location>
        <begin position="7"/>
        <end position="19"/>
    </location>
</feature>